<dbReference type="Gene3D" id="3.60.15.10">
    <property type="entry name" value="Ribonuclease Z/Hydroxyacylglutathione hydrolase-like"/>
    <property type="match status" value="1"/>
</dbReference>
<evidence type="ECO:0000259" key="1">
    <source>
        <dbReference type="SMART" id="SM00849"/>
    </source>
</evidence>
<protein>
    <submittedName>
        <fullName evidence="2">L-ascorbate metabolism protein UlaG (Beta-lactamase superfamily)</fullName>
    </submittedName>
</protein>
<evidence type="ECO:0000313" key="3">
    <source>
        <dbReference type="Proteomes" id="UP000295741"/>
    </source>
</evidence>
<dbReference type="EMBL" id="SNWP01000011">
    <property type="protein sequence ID" value="TDO27132.1"/>
    <property type="molecule type" value="Genomic_DNA"/>
</dbReference>
<accession>A0A4R6IWN4</accession>
<dbReference type="Proteomes" id="UP000295741">
    <property type="component" value="Unassembled WGS sequence"/>
</dbReference>
<proteinExistence type="predicted"/>
<dbReference type="SMART" id="SM00849">
    <property type="entry name" value="Lactamase_B"/>
    <property type="match status" value="1"/>
</dbReference>
<dbReference type="AlphaFoldDB" id="A0A4R6IWN4"/>
<dbReference type="InterPro" id="IPR050114">
    <property type="entry name" value="UPF0173_UPF0282_UlaG_hydrolase"/>
</dbReference>
<dbReference type="Pfam" id="PF13483">
    <property type="entry name" value="Lactamase_B_3"/>
    <property type="match status" value="1"/>
</dbReference>
<reference evidence="2 3" key="1">
    <citation type="submission" date="2019-03" db="EMBL/GenBank/DDBJ databases">
        <title>Genomic Encyclopedia of Archaeal and Bacterial Type Strains, Phase II (KMG-II): from individual species to whole genera.</title>
        <authorList>
            <person name="Goeker M."/>
        </authorList>
    </citation>
    <scope>NUCLEOTIDE SEQUENCE [LARGE SCALE GENOMIC DNA]</scope>
    <source>
        <strain evidence="2 3">DSM 28323</strain>
    </source>
</reference>
<evidence type="ECO:0000313" key="2">
    <source>
        <dbReference type="EMBL" id="TDO27132.1"/>
    </source>
</evidence>
<dbReference type="InterPro" id="IPR036866">
    <property type="entry name" value="RibonucZ/Hydroxyglut_hydro"/>
</dbReference>
<gene>
    <name evidence="2" type="ORF">BC659_2451</name>
</gene>
<dbReference type="SUPFAM" id="SSF56281">
    <property type="entry name" value="Metallo-hydrolase/oxidoreductase"/>
    <property type="match status" value="1"/>
</dbReference>
<dbReference type="PANTHER" id="PTHR43546:SF3">
    <property type="entry name" value="UPF0173 METAL-DEPENDENT HYDROLASE MJ1163"/>
    <property type="match status" value="1"/>
</dbReference>
<feature type="domain" description="Metallo-beta-lactamase" evidence="1">
    <location>
        <begin position="30"/>
        <end position="213"/>
    </location>
</feature>
<dbReference type="InterPro" id="IPR001279">
    <property type="entry name" value="Metallo-B-lactamas"/>
</dbReference>
<dbReference type="PANTHER" id="PTHR43546">
    <property type="entry name" value="UPF0173 METAL-DEPENDENT HYDROLASE MJ1163-RELATED"/>
    <property type="match status" value="1"/>
</dbReference>
<dbReference type="NCBIfam" id="NF001911">
    <property type="entry name" value="PRK00685.1"/>
    <property type="match status" value="1"/>
</dbReference>
<organism evidence="2 3">
    <name type="scientific">Sediminibacterium goheungense</name>
    <dbReference type="NCBI Taxonomy" id="1086393"/>
    <lineage>
        <taxon>Bacteria</taxon>
        <taxon>Pseudomonadati</taxon>
        <taxon>Bacteroidota</taxon>
        <taxon>Chitinophagia</taxon>
        <taxon>Chitinophagales</taxon>
        <taxon>Chitinophagaceae</taxon>
        <taxon>Sediminibacterium</taxon>
    </lineage>
</organism>
<name>A0A4R6IWN4_9BACT</name>
<keyword evidence="3" id="KW-1185">Reference proteome</keyword>
<comment type="caution">
    <text evidence="2">The sequence shown here is derived from an EMBL/GenBank/DDBJ whole genome shotgun (WGS) entry which is preliminary data.</text>
</comment>
<sequence length="249" mass="27311">MDNILSKDVPETVFLASFKTLVNMKLTYYGHSCFLVEVKGKKLLFDPFITYNELAKDIDVNSIEADYILLSHGHADHIADAVSIASRTGATVVASWEIHEWLNKQGITATHPMNTGGKWSFDFGTVKCVVAQHSSGLPDGSYGGNPMGFLCMTDEGNFYYSGDTALTLDMQLIPVWSKLDFSILPLGDNFTMDVEDAVRCADFVQCNRVVGVHYNTFGFIKIDTEAAKQSFAAAGKELFLPPIGASIDL</sequence>